<sequence length="53" mass="6224">MGICSHDVYKATRVSLKLKAQNSIHMQRWHEKGKLEEQIIFLTDVLERTLEQA</sequence>
<dbReference type="AlphaFoldDB" id="A0AAP3ZYE4"/>
<comment type="caution">
    <text evidence="1">The sequence shown here is derived from an EMBL/GenBank/DDBJ whole genome shotgun (WGS) entry which is preliminary data.</text>
</comment>
<dbReference type="EMBL" id="JARVWT010000004">
    <property type="protein sequence ID" value="MDH2331498.1"/>
    <property type="molecule type" value="Genomic_DNA"/>
</dbReference>
<evidence type="ECO:0000313" key="2">
    <source>
        <dbReference type="Proteomes" id="UP001229409"/>
    </source>
</evidence>
<protein>
    <submittedName>
        <fullName evidence="1">Uncharacterized protein</fullName>
    </submittedName>
</protein>
<dbReference type="Proteomes" id="UP001229409">
    <property type="component" value="Unassembled WGS sequence"/>
</dbReference>
<accession>A0AAP3ZYE4</accession>
<evidence type="ECO:0000313" key="1">
    <source>
        <dbReference type="EMBL" id="MDH2331498.1"/>
    </source>
</evidence>
<reference evidence="1" key="1">
    <citation type="submission" date="2023-04" db="EMBL/GenBank/DDBJ databases">
        <title>Uncovering the Secrets of Slow-Growing Bacteria in Tropical Savanna Soil through Cultivation and Genomic Analysis.</title>
        <authorList>
            <person name="Goncalves O.S."/>
            <person name="Santana M.F."/>
        </authorList>
    </citation>
    <scope>NUCLEOTIDE SEQUENCE</scope>
    <source>
        <strain evidence="1">ANTI</strain>
    </source>
</reference>
<dbReference type="RefSeq" id="WP_279833722.1">
    <property type="nucleotide sequence ID" value="NZ_JARVWT010000004.1"/>
</dbReference>
<proteinExistence type="predicted"/>
<organism evidence="1 2">
    <name type="scientific">Paenibacillus polymyxa</name>
    <name type="common">Bacillus polymyxa</name>
    <dbReference type="NCBI Taxonomy" id="1406"/>
    <lineage>
        <taxon>Bacteria</taxon>
        <taxon>Bacillati</taxon>
        <taxon>Bacillota</taxon>
        <taxon>Bacilli</taxon>
        <taxon>Bacillales</taxon>
        <taxon>Paenibacillaceae</taxon>
        <taxon>Paenibacillus</taxon>
    </lineage>
</organism>
<gene>
    <name evidence="1" type="ORF">QDS18_11495</name>
</gene>
<name>A0AAP3ZYE4_PAEPO</name>